<dbReference type="RefSeq" id="WP_010554089.1">
    <property type="nucleotide sequence ID" value="NZ_CP011025.1"/>
</dbReference>
<gene>
    <name evidence="10" type="ORF">PARC_a0490</name>
</gene>
<keyword evidence="7 8" id="KW-0472">Membrane</keyword>
<dbReference type="AlphaFoldDB" id="A0A290RZD1"/>
<feature type="transmembrane region" description="Helical" evidence="8">
    <location>
        <begin position="178"/>
        <end position="199"/>
    </location>
</feature>
<evidence type="ECO:0000256" key="3">
    <source>
        <dbReference type="ARBA" id="ARBA00004856"/>
    </source>
</evidence>
<comment type="pathway">
    <text evidence="3">One-carbon metabolism; methylamine degradation.</text>
</comment>
<keyword evidence="5 8" id="KW-0812">Transmembrane</keyword>
<evidence type="ECO:0000313" key="10">
    <source>
        <dbReference type="EMBL" id="ATC85219.1"/>
    </source>
</evidence>
<dbReference type="InterPro" id="IPR009908">
    <property type="entry name" value="Methylamine_util_MauE"/>
</dbReference>
<comment type="subcellular location">
    <subcellularLocation>
        <location evidence="2">Membrane</location>
        <topology evidence="2">Multi-pass membrane protein</topology>
    </subcellularLocation>
</comment>
<comment type="function">
    <text evidence="1">May be specifically involved in the processing, transport, and/or maturation of the MADH beta-subunit.</text>
</comment>
<evidence type="ECO:0000256" key="8">
    <source>
        <dbReference type="SAM" id="Phobius"/>
    </source>
</evidence>
<sequence>MSKSAQLFRMATDEHICPFGLKSKDLLEREGYTVDDQLLTSREQTDEFKKQHSVETTPQTFIDNKRIGGYDDLRDYFNKPQAAQEGTTYTPVIAIFSVSFLLSVAFSFASDNSLLSMQTAELFVALTMAVLAIQKLQDLFSFTNSFITYDLVAMKVVRYAYVYPFLEAFVGIGMIAGLPAYIIAPISLFIGGVGAVSVIKAVYIDKRELKCACVGGDSNVPLGIISLTENLFMIAAGIWMFVR</sequence>
<feature type="transmembrane region" description="Helical" evidence="8">
    <location>
        <begin position="89"/>
        <end position="109"/>
    </location>
</feature>
<organism evidence="10 11">
    <name type="scientific">Pseudoalteromonas arctica A 37-1-2</name>
    <dbReference type="NCBI Taxonomy" id="1117313"/>
    <lineage>
        <taxon>Bacteria</taxon>
        <taxon>Pseudomonadati</taxon>
        <taxon>Pseudomonadota</taxon>
        <taxon>Gammaproteobacteria</taxon>
        <taxon>Alteromonadales</taxon>
        <taxon>Pseudoalteromonadaceae</taxon>
        <taxon>Pseudoalteromonas</taxon>
    </lineage>
</organism>
<evidence type="ECO:0000313" key="11">
    <source>
        <dbReference type="Proteomes" id="UP000016505"/>
    </source>
</evidence>
<dbReference type="OrthoDB" id="9800621at2"/>
<evidence type="ECO:0000256" key="2">
    <source>
        <dbReference type="ARBA" id="ARBA00004141"/>
    </source>
</evidence>
<evidence type="ECO:0000256" key="6">
    <source>
        <dbReference type="ARBA" id="ARBA00022989"/>
    </source>
</evidence>
<proteinExistence type="predicted"/>
<evidence type="ECO:0000256" key="1">
    <source>
        <dbReference type="ARBA" id="ARBA00003475"/>
    </source>
</evidence>
<dbReference type="Gene3D" id="3.40.30.10">
    <property type="entry name" value="Glutaredoxin"/>
    <property type="match status" value="1"/>
</dbReference>
<evidence type="ECO:0000256" key="5">
    <source>
        <dbReference type="ARBA" id="ARBA00022692"/>
    </source>
</evidence>
<dbReference type="PROSITE" id="PS51354">
    <property type="entry name" value="GLUTAREDOXIN_2"/>
    <property type="match status" value="1"/>
</dbReference>
<keyword evidence="6 8" id="KW-1133">Transmembrane helix</keyword>
<feature type="transmembrane region" description="Helical" evidence="8">
    <location>
        <begin position="115"/>
        <end position="134"/>
    </location>
</feature>
<evidence type="ECO:0000256" key="4">
    <source>
        <dbReference type="ARBA" id="ARBA00019078"/>
    </source>
</evidence>
<dbReference type="GO" id="GO:0030416">
    <property type="term" value="P:methylamine metabolic process"/>
    <property type="evidence" value="ECO:0007669"/>
    <property type="project" value="InterPro"/>
</dbReference>
<dbReference type="EMBL" id="CP011025">
    <property type="protein sequence ID" value="ATC85219.1"/>
    <property type="molecule type" value="Genomic_DNA"/>
</dbReference>
<evidence type="ECO:0000256" key="7">
    <source>
        <dbReference type="ARBA" id="ARBA00023136"/>
    </source>
</evidence>
<dbReference type="GO" id="GO:0016020">
    <property type="term" value="C:membrane"/>
    <property type="evidence" value="ECO:0007669"/>
    <property type="project" value="UniProtKB-SubCell"/>
</dbReference>
<feature type="transmembrane region" description="Helical" evidence="8">
    <location>
        <begin position="146"/>
        <end position="166"/>
    </location>
</feature>
<feature type="domain" description="Methylamine utilisation protein MauE" evidence="9">
    <location>
        <begin position="118"/>
        <end position="241"/>
    </location>
</feature>
<name>A0A290RZD1_9GAMM</name>
<accession>A0A290RZD1</accession>
<evidence type="ECO:0000259" key="9">
    <source>
        <dbReference type="Pfam" id="PF07291"/>
    </source>
</evidence>
<dbReference type="Pfam" id="PF07291">
    <property type="entry name" value="MauE"/>
    <property type="match status" value="1"/>
</dbReference>
<reference evidence="10 11" key="1">
    <citation type="journal article" date="2012" name="J. Bacteriol.">
        <title>Genome sequences of type strains of seven species of the marine bacterium Pseudoalteromonas.</title>
        <authorList>
            <person name="Xie B.B."/>
            <person name="Shu Y.L."/>
            <person name="Qin Q.L."/>
            <person name="Rong J.C."/>
            <person name="Zhang X.Y."/>
            <person name="Chen X.L."/>
            <person name="Shi M."/>
            <person name="He H.L."/>
            <person name="Zhou B.C."/>
            <person name="Zhang Y.Z."/>
        </authorList>
    </citation>
    <scope>NUCLEOTIDE SEQUENCE [LARGE SCALE GENOMIC DNA]</scope>
    <source>
        <strain evidence="10 11">A 37-1-2</strain>
    </source>
</reference>
<dbReference type="SUPFAM" id="SSF52833">
    <property type="entry name" value="Thioredoxin-like"/>
    <property type="match status" value="1"/>
</dbReference>
<dbReference type="Proteomes" id="UP000016505">
    <property type="component" value="Chromosome I"/>
</dbReference>
<protein>
    <recommendedName>
        <fullName evidence="4">Methylamine utilization protein MauE</fullName>
    </recommendedName>
</protein>
<dbReference type="KEGG" id="part:PARC_a0490"/>
<dbReference type="InterPro" id="IPR036249">
    <property type="entry name" value="Thioredoxin-like_sf"/>
</dbReference>
<feature type="transmembrane region" description="Helical" evidence="8">
    <location>
        <begin position="220"/>
        <end position="242"/>
    </location>
</feature>